<feature type="compositionally biased region" description="Basic and acidic residues" evidence="7">
    <location>
        <begin position="182"/>
        <end position="216"/>
    </location>
</feature>
<evidence type="ECO:0000259" key="8">
    <source>
        <dbReference type="PROSITE" id="PS51362"/>
    </source>
</evidence>
<evidence type="ECO:0000256" key="2">
    <source>
        <dbReference type="ARBA" id="ARBA00006656"/>
    </source>
</evidence>
<feature type="region of interest" description="Disordered" evidence="7">
    <location>
        <begin position="169"/>
        <end position="232"/>
    </location>
</feature>
<evidence type="ECO:0000256" key="3">
    <source>
        <dbReference type="ARBA" id="ARBA00022525"/>
    </source>
</evidence>
<dbReference type="GO" id="GO:0008083">
    <property type="term" value="F:growth factor activity"/>
    <property type="evidence" value="ECO:0007669"/>
    <property type="project" value="UniProtKB-KW"/>
</dbReference>
<dbReference type="Pfam" id="PF00019">
    <property type="entry name" value="TGF_beta"/>
    <property type="match status" value="1"/>
</dbReference>
<evidence type="ECO:0000313" key="9">
    <source>
        <dbReference type="EMBL" id="KAA0187975.1"/>
    </source>
</evidence>
<dbReference type="PANTHER" id="PTHR11848:SF309">
    <property type="entry name" value="INHIBIN BETA CHAIN"/>
    <property type="match status" value="1"/>
</dbReference>
<dbReference type="SUPFAM" id="SSF57501">
    <property type="entry name" value="Cystine-knot cytokines"/>
    <property type="match status" value="1"/>
</dbReference>
<dbReference type="GO" id="GO:0005125">
    <property type="term" value="F:cytokine activity"/>
    <property type="evidence" value="ECO:0007669"/>
    <property type="project" value="TreeGrafter"/>
</dbReference>
<dbReference type="SMART" id="SM00204">
    <property type="entry name" value="TGFB"/>
    <property type="match status" value="1"/>
</dbReference>
<dbReference type="CDD" id="cd13752">
    <property type="entry name" value="TGF_beta_INHB"/>
    <property type="match status" value="1"/>
</dbReference>
<name>A0A8E0RUA2_9TREM</name>
<dbReference type="Proteomes" id="UP000728185">
    <property type="component" value="Unassembled WGS sequence"/>
</dbReference>
<dbReference type="InterPro" id="IPR029034">
    <property type="entry name" value="Cystine-knot_cytokine"/>
</dbReference>
<dbReference type="PANTHER" id="PTHR11848">
    <property type="entry name" value="TGF-BETA FAMILY"/>
    <property type="match status" value="1"/>
</dbReference>
<keyword evidence="10" id="KW-1185">Reference proteome</keyword>
<accession>A0A8E0RUA2</accession>
<evidence type="ECO:0000256" key="4">
    <source>
        <dbReference type="ARBA" id="ARBA00023030"/>
    </source>
</evidence>
<comment type="subcellular location">
    <subcellularLocation>
        <location evidence="1">Secreted</location>
    </subcellularLocation>
</comment>
<keyword evidence="4 6" id="KW-0339">Growth factor</keyword>
<dbReference type="InterPro" id="IPR017948">
    <property type="entry name" value="TGFb_CS"/>
</dbReference>
<dbReference type="InterPro" id="IPR001839">
    <property type="entry name" value="TGF-b_C"/>
</dbReference>
<reference evidence="9" key="1">
    <citation type="submission" date="2019-05" db="EMBL/GenBank/DDBJ databases">
        <title>Annotation for the trematode Fasciolopsis buski.</title>
        <authorList>
            <person name="Choi Y.-J."/>
        </authorList>
    </citation>
    <scope>NUCLEOTIDE SEQUENCE</scope>
    <source>
        <strain evidence="9">HT</strain>
        <tissue evidence="9">Whole worm</tissue>
    </source>
</reference>
<proteinExistence type="inferred from homology"/>
<evidence type="ECO:0000256" key="7">
    <source>
        <dbReference type="SAM" id="MobiDB-lite"/>
    </source>
</evidence>
<evidence type="ECO:0000313" key="10">
    <source>
        <dbReference type="Proteomes" id="UP000728185"/>
    </source>
</evidence>
<protein>
    <submittedName>
        <fullName evidence="9">Inhibin beta B chain</fullName>
    </submittedName>
</protein>
<sequence>MSFCDGKQFGSAVVDIPVTSPHPKISTGCKTSKKLATVLLGRLRRNRWPPSLSRSSLSSWKTLSSSAESVRNKHSMCNYVSGLLFPFMLKLALIHLSIEILVGFHIHRAVSAAFIHPPRLTGPAAFYFQVPPHRRGSTSVLSETIDIPALDSTERMNWLTNLERRFSTTDLRPRQAQTQEEPEQRPLQEQQRQRVEQQEDQRVKDVFRLSNRKPEQNRPIYSRCGTSVSDGDCQASVHREKHNDLTKKQMIERYKQAILRQMNLDQIPIHPPLTENMTSWKSLPAVLRNRLKAEVDTSNQHMDDPVEEDEERESFILLKQYPFQLEDVPSMAFALKIVDDIDPNHVNYAWIHSEHTEDVDRGTEISLWEISPSAPAVTPTNIPYAFQNTEQPFDSQLIDQYTDTMLYSTEDTADPESEFFNEQAARAIRLVRPKIAVANVHHKPDQNSTRFDVTRKLVSWLKRRKRLRTSGPLLRYLLFVCAKCDSVPIVDPKKVVLEIGYRQALRRRRRSLNGTDDDLTNSCKSGGQQFTCCTQSLKIHFSEIGWDRWIIHPKKFEPNYCRGSCQVNGFQSTHYEVLNLLSHKNLTQLKDVPRGTIQSCCYPTRRTTFTLLYLDRNKDVRMHTLHNLIVLGCGCS</sequence>
<dbReference type="Gene3D" id="2.10.90.10">
    <property type="entry name" value="Cystine-knot cytokines"/>
    <property type="match status" value="1"/>
</dbReference>
<dbReference type="AlphaFoldDB" id="A0A8E0RUA2"/>
<dbReference type="PROSITE" id="PS51362">
    <property type="entry name" value="TGF_BETA_2"/>
    <property type="match status" value="1"/>
</dbReference>
<feature type="domain" description="TGF-beta family profile" evidence="8">
    <location>
        <begin position="507"/>
        <end position="636"/>
    </location>
</feature>
<dbReference type="InterPro" id="IPR015615">
    <property type="entry name" value="TGF-beta-rel"/>
</dbReference>
<evidence type="ECO:0000256" key="5">
    <source>
        <dbReference type="ARBA" id="ARBA00023157"/>
    </source>
</evidence>
<dbReference type="GO" id="GO:0005615">
    <property type="term" value="C:extracellular space"/>
    <property type="evidence" value="ECO:0007669"/>
    <property type="project" value="TreeGrafter"/>
</dbReference>
<keyword evidence="5" id="KW-1015">Disulfide bond</keyword>
<dbReference type="PRINTS" id="PR00669">
    <property type="entry name" value="INHIBINA"/>
</dbReference>
<keyword evidence="3" id="KW-0964">Secreted</keyword>
<organism evidence="9 10">
    <name type="scientific">Fasciolopsis buskii</name>
    <dbReference type="NCBI Taxonomy" id="27845"/>
    <lineage>
        <taxon>Eukaryota</taxon>
        <taxon>Metazoa</taxon>
        <taxon>Spiralia</taxon>
        <taxon>Lophotrochozoa</taxon>
        <taxon>Platyhelminthes</taxon>
        <taxon>Trematoda</taxon>
        <taxon>Digenea</taxon>
        <taxon>Plagiorchiida</taxon>
        <taxon>Echinostomata</taxon>
        <taxon>Echinostomatoidea</taxon>
        <taxon>Fasciolidae</taxon>
        <taxon>Fasciolopsis</taxon>
    </lineage>
</organism>
<comment type="caution">
    <text evidence="9">The sequence shown here is derived from an EMBL/GenBank/DDBJ whole genome shotgun (WGS) entry which is preliminary data.</text>
</comment>
<gene>
    <name evidence="9" type="ORF">FBUS_00423</name>
</gene>
<dbReference type="PROSITE" id="PS00250">
    <property type="entry name" value="TGF_BETA_1"/>
    <property type="match status" value="1"/>
</dbReference>
<comment type="similarity">
    <text evidence="2 6">Belongs to the TGF-beta family.</text>
</comment>
<dbReference type="OrthoDB" id="5948587at2759"/>
<evidence type="ECO:0000256" key="6">
    <source>
        <dbReference type="RuleBase" id="RU000354"/>
    </source>
</evidence>
<evidence type="ECO:0000256" key="1">
    <source>
        <dbReference type="ARBA" id="ARBA00004613"/>
    </source>
</evidence>
<dbReference type="EMBL" id="LUCM01008726">
    <property type="protein sequence ID" value="KAA0187975.1"/>
    <property type="molecule type" value="Genomic_DNA"/>
</dbReference>